<gene>
    <name evidence="1" type="ORF">E2C01_025849</name>
</gene>
<dbReference type="Proteomes" id="UP000324222">
    <property type="component" value="Unassembled WGS sequence"/>
</dbReference>
<comment type="caution">
    <text evidence="1">The sequence shown here is derived from an EMBL/GenBank/DDBJ whole genome shotgun (WGS) entry which is preliminary data.</text>
</comment>
<dbReference type="AlphaFoldDB" id="A0A5B7EGU2"/>
<sequence length="138" mass="14744">MTVTDEGLGRRAEIFLWSTAFSSMDATSSDFCPDSGKNAVGPNSTMATPYAVLRECACDGLRSRLTSMALTASKVDVVEIFVVEGVGSDADQGFRRYLKIVTPSSLVANLICTSSLLLHPDGDDRSGEKATILPCSNW</sequence>
<proteinExistence type="predicted"/>
<evidence type="ECO:0000313" key="2">
    <source>
        <dbReference type="Proteomes" id="UP000324222"/>
    </source>
</evidence>
<evidence type="ECO:0000313" key="1">
    <source>
        <dbReference type="EMBL" id="MPC32537.1"/>
    </source>
</evidence>
<protein>
    <submittedName>
        <fullName evidence="1">Uncharacterized protein</fullName>
    </submittedName>
</protein>
<name>A0A5B7EGU2_PORTR</name>
<reference evidence="1 2" key="1">
    <citation type="submission" date="2019-05" db="EMBL/GenBank/DDBJ databases">
        <title>Another draft genome of Portunus trituberculatus and its Hox gene families provides insights of decapod evolution.</title>
        <authorList>
            <person name="Jeong J.-H."/>
            <person name="Song I."/>
            <person name="Kim S."/>
            <person name="Choi T."/>
            <person name="Kim D."/>
            <person name="Ryu S."/>
            <person name="Kim W."/>
        </authorList>
    </citation>
    <scope>NUCLEOTIDE SEQUENCE [LARGE SCALE GENOMIC DNA]</scope>
    <source>
        <tissue evidence="1">Muscle</tissue>
    </source>
</reference>
<dbReference type="EMBL" id="VSRR010002647">
    <property type="protein sequence ID" value="MPC32537.1"/>
    <property type="molecule type" value="Genomic_DNA"/>
</dbReference>
<accession>A0A5B7EGU2</accession>
<organism evidence="1 2">
    <name type="scientific">Portunus trituberculatus</name>
    <name type="common">Swimming crab</name>
    <name type="synonym">Neptunus trituberculatus</name>
    <dbReference type="NCBI Taxonomy" id="210409"/>
    <lineage>
        <taxon>Eukaryota</taxon>
        <taxon>Metazoa</taxon>
        <taxon>Ecdysozoa</taxon>
        <taxon>Arthropoda</taxon>
        <taxon>Crustacea</taxon>
        <taxon>Multicrustacea</taxon>
        <taxon>Malacostraca</taxon>
        <taxon>Eumalacostraca</taxon>
        <taxon>Eucarida</taxon>
        <taxon>Decapoda</taxon>
        <taxon>Pleocyemata</taxon>
        <taxon>Brachyura</taxon>
        <taxon>Eubrachyura</taxon>
        <taxon>Portunoidea</taxon>
        <taxon>Portunidae</taxon>
        <taxon>Portuninae</taxon>
        <taxon>Portunus</taxon>
    </lineage>
</organism>
<keyword evidence="2" id="KW-1185">Reference proteome</keyword>